<evidence type="ECO:0000256" key="6">
    <source>
        <dbReference type="ARBA" id="ARBA00022691"/>
    </source>
</evidence>
<evidence type="ECO:0000256" key="7">
    <source>
        <dbReference type="ARBA" id="ARBA00022723"/>
    </source>
</evidence>
<keyword evidence="8" id="KW-0460">Magnesium</keyword>
<dbReference type="Gene3D" id="3.40.50.150">
    <property type="entry name" value="Vaccinia Virus protein VP39"/>
    <property type="match status" value="1"/>
</dbReference>
<comment type="catalytic activity">
    <reaction evidence="12">
        <text>small RNA 3'-end nucleotide + S-adenosyl-L-methionine = small RNA 3'-end 2'-O-methylnucleotide + S-adenosyl-L-homocysteine + H(+)</text>
        <dbReference type="Rhea" id="RHEA:37887"/>
        <dbReference type="Rhea" id="RHEA-COMP:10415"/>
        <dbReference type="Rhea" id="RHEA-COMP:10416"/>
        <dbReference type="ChEBI" id="CHEBI:15378"/>
        <dbReference type="ChEBI" id="CHEBI:57856"/>
        <dbReference type="ChEBI" id="CHEBI:59789"/>
        <dbReference type="ChEBI" id="CHEBI:74896"/>
        <dbReference type="ChEBI" id="CHEBI:74898"/>
        <dbReference type="EC" id="2.1.1.386"/>
    </reaction>
</comment>
<evidence type="ECO:0000256" key="11">
    <source>
        <dbReference type="ARBA" id="ARBA00035025"/>
    </source>
</evidence>
<reference evidence="15" key="1">
    <citation type="submission" date="2025-08" db="UniProtKB">
        <authorList>
            <consortium name="RefSeq"/>
        </authorList>
    </citation>
    <scope>IDENTIFICATION</scope>
    <source>
        <tissue evidence="15">Whole body</tissue>
    </source>
</reference>
<evidence type="ECO:0000256" key="9">
    <source>
        <dbReference type="ARBA" id="ARBA00022884"/>
    </source>
</evidence>
<evidence type="ECO:0000256" key="1">
    <source>
        <dbReference type="ARBA" id="ARBA00001946"/>
    </source>
</evidence>
<evidence type="ECO:0000256" key="12">
    <source>
        <dbReference type="ARBA" id="ARBA00048418"/>
    </source>
</evidence>
<evidence type="ECO:0000313" key="15">
    <source>
        <dbReference type="RefSeq" id="XP_024869988.1"/>
    </source>
</evidence>
<dbReference type="GO" id="GO:0001510">
    <property type="term" value="P:RNA methylation"/>
    <property type="evidence" value="ECO:0007669"/>
    <property type="project" value="InterPro"/>
</dbReference>
<dbReference type="GO" id="GO:0046872">
    <property type="term" value="F:metal ion binding"/>
    <property type="evidence" value="ECO:0007669"/>
    <property type="project" value="UniProtKB-KW"/>
</dbReference>
<dbReference type="GO" id="GO:0003723">
    <property type="term" value="F:RNA binding"/>
    <property type="evidence" value="ECO:0007669"/>
    <property type="project" value="UniProtKB-KW"/>
</dbReference>
<dbReference type="CTD" id="36301"/>
<evidence type="ECO:0000256" key="3">
    <source>
        <dbReference type="ARBA" id="ARBA00021330"/>
    </source>
</evidence>
<protein>
    <recommendedName>
        <fullName evidence="3">Small RNA 2'-O-methyltransferase</fullName>
        <ecNumber evidence="11">2.1.1.386</ecNumber>
    </recommendedName>
</protein>
<keyword evidence="9" id="KW-0694">RNA-binding</keyword>
<dbReference type="EC" id="2.1.1.386" evidence="11"/>
<proteinExistence type="inferred from homology"/>
<feature type="region of interest" description="Disordered" evidence="13">
    <location>
        <begin position="408"/>
        <end position="431"/>
    </location>
</feature>
<dbReference type="GO" id="GO:0090486">
    <property type="term" value="F:small RNA 2'-O-methyltransferase activity"/>
    <property type="evidence" value="ECO:0007669"/>
    <property type="project" value="UniProtKB-EC"/>
</dbReference>
<accession>A0A6J1PKU4</accession>
<evidence type="ECO:0000256" key="8">
    <source>
        <dbReference type="ARBA" id="ARBA00022842"/>
    </source>
</evidence>
<evidence type="ECO:0000313" key="14">
    <source>
        <dbReference type="Proteomes" id="UP000504618"/>
    </source>
</evidence>
<dbReference type="InterPro" id="IPR026610">
    <property type="entry name" value="Hen1"/>
</dbReference>
<comment type="similarity">
    <text evidence="2">Belongs to the methyltransferase superfamily. HEN1 family.</text>
</comment>
<feature type="compositionally biased region" description="Acidic residues" evidence="13">
    <location>
        <begin position="408"/>
        <end position="423"/>
    </location>
</feature>
<keyword evidence="14" id="KW-1185">Reference proteome</keyword>
<dbReference type="GO" id="GO:0034587">
    <property type="term" value="P:piRNA processing"/>
    <property type="evidence" value="ECO:0007669"/>
    <property type="project" value="TreeGrafter"/>
</dbReference>
<keyword evidence="7" id="KW-0479">Metal-binding</keyword>
<dbReference type="Proteomes" id="UP000504618">
    <property type="component" value="Unplaced"/>
</dbReference>
<dbReference type="GO" id="GO:0005737">
    <property type="term" value="C:cytoplasm"/>
    <property type="evidence" value="ECO:0007669"/>
    <property type="project" value="TreeGrafter"/>
</dbReference>
<sequence>MVGLLFHVLYLLGKCIYDRYRVRRTTILPDIATEDELFEQRDDTLDPFGDVPEWEVTSWWTHKTINNFCPPAYVQRYCAVTDVLDAYKGKLNKVVDFGCSELGFLLYLKAIPEVQQILCVDVDREILETYQSKAAPLITEMLSCRERKLTIEICEGSVTHNDVKLKNANAVICIELIEHLYPDTLLNLPFNIFGYIKPEVAIITTPNAEFNVIFPRLSGYRHPDHKFEWTRKQFQDWAQNIVVRYPYYSVTFHGICNGPEGTEELGALTQMAVFHRILPRDQSIIEILTPDEYVQLKGQQGLFKTVAEYNYHMGSDSRSDEQKILDDAIYYIHYLSHDPYNEESPRNYEIYLDRILFLMTKYTLSRETLRSILTDAGWSVVDRENGPVVLNPSQPSSDDETLDEYYVESENDEQTDEYEDSSTEEPHITNQGNVWDYVTGSAINEMPADANEEYLPQQNPHNESLHEEFNATNEIPDANEYLSEQNPRIHIWHEESNFTDEERWNYRTNPRINDISADENEEHLSERIQHPDSWHNSPDFTDEEDRWDYQGGLLTNEIRVNANEEYSSAQNPHIENWHEEPSIIIPENYSINQENTYLFDGENSLVEETQPVEEPCATYDDIKRSEVRNTAESLVYTERELPSDSIPLTLNEVEELEEARVTASAMSAEFISLQLENLIDSIIIEPTVLQNDQINLRTAQEIDSMLNFQSHMPVSRSSTSPASLCFGSEMDNSLQDFSGYDQNQSLINNQCLLNSTFCQSEIDEAAVSTEDSTVEDIFCFEESLSKKDTQGSELNFSSHTPSNYYNYDVEQGRDISDKNQICEDSDLADVMSSDACSSNFNNQPKYTSSPRTKISATGIVSKSYKHKKLMSAMNSNVLLGTIEKIEEAISDSTNSSLLESSQKSNNSIAETINVTSSSSDIMSTSKYDIDFSASNSTQQKLCLENKKFSGVDSSISTELTLDTNHEIAENDIINHESDVVDDIQNIDAHHVLSLGNENVNHKDESVYCTLAKTDHTDAKAHLENVTSDPAESSMRKKGLNPPRELVSSNSKSHSVSKCSSSDCAKETSVLRNDRFLPCKSSEENTSNVHFTSLKSEEIVGISKAASNIAGLANNVEAKPSSPLETPPNSWSPEIMDSGYPNSASAQDITPEYDLSSIAQDQIPDSESPSVAEAPRLGVLEPIEVENGDLANNNRDDEGNNMMAVDANDIENLQPLIDVLENDLENENDIYVMQNGFPIWLLRILDMANPLDFDMQARQNLRIPDEVADDANYVVHDEGFDSSSESESDIAYNEMENDNGHGK</sequence>
<name>A0A6J1PKU4_9HYME</name>
<comment type="cofactor">
    <cofactor evidence="1">
        <name>Mg(2+)</name>
        <dbReference type="ChEBI" id="CHEBI:18420"/>
    </cofactor>
</comment>
<keyword evidence="6" id="KW-0949">S-adenosyl-L-methionine</keyword>
<dbReference type="PANTHER" id="PTHR21404:SF3">
    <property type="entry name" value="SMALL RNA 2'-O-METHYLTRANSFERASE"/>
    <property type="match status" value="1"/>
</dbReference>
<feature type="compositionally biased region" description="Polar residues" evidence="13">
    <location>
        <begin position="1122"/>
        <end position="1131"/>
    </location>
</feature>
<dbReference type="GO" id="GO:0030422">
    <property type="term" value="P:siRNA processing"/>
    <property type="evidence" value="ECO:0007669"/>
    <property type="project" value="TreeGrafter"/>
</dbReference>
<feature type="compositionally biased region" description="Low complexity" evidence="13">
    <location>
        <begin position="1046"/>
        <end position="1058"/>
    </location>
</feature>
<dbReference type="PANTHER" id="PTHR21404">
    <property type="entry name" value="HEN1"/>
    <property type="match status" value="1"/>
</dbReference>
<keyword evidence="4" id="KW-0489">Methyltransferase</keyword>
<feature type="region of interest" description="Disordered" evidence="13">
    <location>
        <begin position="1024"/>
        <end position="1058"/>
    </location>
</feature>
<dbReference type="SUPFAM" id="SSF53335">
    <property type="entry name" value="S-adenosyl-L-methionine-dependent methyltransferases"/>
    <property type="match status" value="1"/>
</dbReference>
<dbReference type="GeneID" id="112453431"/>
<feature type="region of interest" description="Disordered" evidence="13">
    <location>
        <begin position="1118"/>
        <end position="1146"/>
    </location>
</feature>
<gene>
    <name evidence="15" type="primary">LOC112453431</name>
</gene>
<dbReference type="GO" id="GO:0005634">
    <property type="term" value="C:nucleus"/>
    <property type="evidence" value="ECO:0007669"/>
    <property type="project" value="TreeGrafter"/>
</dbReference>
<evidence type="ECO:0000256" key="2">
    <source>
        <dbReference type="ARBA" id="ARBA00009026"/>
    </source>
</evidence>
<keyword evidence="5" id="KW-0808">Transferase</keyword>
<evidence type="ECO:0000256" key="4">
    <source>
        <dbReference type="ARBA" id="ARBA00022603"/>
    </source>
</evidence>
<dbReference type="RefSeq" id="XP_024869988.1">
    <property type="nucleotide sequence ID" value="XM_025014220.1"/>
</dbReference>
<feature type="region of interest" description="Disordered" evidence="13">
    <location>
        <begin position="1277"/>
        <end position="1302"/>
    </location>
</feature>
<dbReference type="OrthoDB" id="2154311at2759"/>
<evidence type="ECO:0000256" key="13">
    <source>
        <dbReference type="SAM" id="MobiDB-lite"/>
    </source>
</evidence>
<evidence type="ECO:0000256" key="10">
    <source>
        <dbReference type="ARBA" id="ARBA00023158"/>
    </source>
</evidence>
<organism evidence="14 15">
    <name type="scientific">Temnothorax curvispinosus</name>
    <dbReference type="NCBI Taxonomy" id="300111"/>
    <lineage>
        <taxon>Eukaryota</taxon>
        <taxon>Metazoa</taxon>
        <taxon>Ecdysozoa</taxon>
        <taxon>Arthropoda</taxon>
        <taxon>Hexapoda</taxon>
        <taxon>Insecta</taxon>
        <taxon>Pterygota</taxon>
        <taxon>Neoptera</taxon>
        <taxon>Endopterygota</taxon>
        <taxon>Hymenoptera</taxon>
        <taxon>Apocrita</taxon>
        <taxon>Aculeata</taxon>
        <taxon>Formicoidea</taxon>
        <taxon>Formicidae</taxon>
        <taxon>Myrmicinae</taxon>
        <taxon>Temnothorax</taxon>
    </lineage>
</organism>
<dbReference type="InterPro" id="IPR029063">
    <property type="entry name" value="SAM-dependent_MTases_sf"/>
</dbReference>
<evidence type="ECO:0000256" key="5">
    <source>
        <dbReference type="ARBA" id="ARBA00022679"/>
    </source>
</evidence>
<keyword evidence="10" id="KW-0943">RNA-mediated gene silencing</keyword>